<organism evidence="1">
    <name type="scientific">uncultured Caudovirales phage</name>
    <dbReference type="NCBI Taxonomy" id="2100421"/>
    <lineage>
        <taxon>Viruses</taxon>
        <taxon>Duplodnaviria</taxon>
        <taxon>Heunggongvirae</taxon>
        <taxon>Uroviricota</taxon>
        <taxon>Caudoviricetes</taxon>
        <taxon>Peduoviridae</taxon>
        <taxon>Maltschvirus</taxon>
        <taxon>Maltschvirus maltsch</taxon>
    </lineage>
</organism>
<sequence length="79" mass="9526">MKDKFLSTEHYIAYLQLESDYKNFITHYDDYDNSASGSENYHKQKFICIKYLESAIEQKRILQIDIESDSKKLFNLKYN</sequence>
<dbReference type="EMBL" id="LR796313">
    <property type="protein sequence ID" value="CAB4136155.1"/>
    <property type="molecule type" value="Genomic_DNA"/>
</dbReference>
<proteinExistence type="predicted"/>
<accession>A0A6J5LP03</accession>
<reference evidence="1" key="1">
    <citation type="submission" date="2020-04" db="EMBL/GenBank/DDBJ databases">
        <authorList>
            <person name="Chiriac C."/>
            <person name="Salcher M."/>
            <person name="Ghai R."/>
            <person name="Kavagutti S V."/>
        </authorList>
    </citation>
    <scope>NUCLEOTIDE SEQUENCE</scope>
</reference>
<evidence type="ECO:0000313" key="1">
    <source>
        <dbReference type="EMBL" id="CAB4136155.1"/>
    </source>
</evidence>
<protein>
    <submittedName>
        <fullName evidence="1">Uncharacterized protein</fullName>
    </submittedName>
</protein>
<name>A0A6J5LP03_9CAUD</name>
<gene>
    <name evidence="1" type="ORF">UFOVP299_20</name>
</gene>